<feature type="region of interest" description="Disordered" evidence="11">
    <location>
        <begin position="248"/>
        <end position="305"/>
    </location>
</feature>
<feature type="compositionally biased region" description="Basic residues" evidence="11">
    <location>
        <begin position="2229"/>
        <end position="2238"/>
    </location>
</feature>
<evidence type="ECO:0000256" key="5">
    <source>
        <dbReference type="ARBA" id="ARBA00023117"/>
    </source>
</evidence>
<feature type="compositionally biased region" description="Basic and acidic residues" evidence="11">
    <location>
        <begin position="2473"/>
        <end position="2485"/>
    </location>
</feature>
<dbReference type="PROSITE" id="PS00183">
    <property type="entry name" value="UBC_1"/>
    <property type="match status" value="1"/>
</dbReference>
<protein>
    <recommendedName>
        <fullName evidence="17">UBC core domain-containing protein</fullName>
    </recommendedName>
</protein>
<sequence>MSLKRINKELLDLGRDPPSSCSAGPVGDDLYHWQASIMGPPDSPYAGGVFFLSIHFPTDYPFKPPKINFTTKIYHPNINATGSICLDILKDQWSPALTISKVLLSICSLLTDANPDDPLVPEIAHVYKSDRPKYEATAREWTKKHLSEYQFVIVSHILKQDNFELWTQFLEGNCVLHVTKADQKGSDDEDSVEDGTRPMINLAFHMRYILWEKAIDYFYEDSLKGTDHSLKSQRDESGTTYDLIDGLDEAPVQDGQQKENESAAPMPVREEEEDYDDDEDDDDEDKNSGQTKQDEQDNIENGQLQYEDGHVKVEISSSEFVTKSTPPPETNNTDLEDASTEGTEFPANAPTMNLEDQEALVKEFNKVYHNFEYDKETLIKRRKLEKSDMQIESQKPAGDDPTNQIPINLGSASHSLQHLLGVIQDRRDDVSLTDHDLKKLFMDVRKNRGKWANDERIGQEELYESCEKVLQDLRGYTEHSTPFLNKVSKREAPNYGLIIKKPMDLNTVMKKLKSLSYNSKQEFVDDLMLIWNNCLTYNADPKHYLRAHAIAMQKRTQKHIPTIPDITIRNRSEVEKEEDLDSEAKASTPALKGGKKASKKGRKRKREEIIKSEEVEGVSDAQSSDVPSNSETPAPISQPTPTENGNIMTEDNPAEEEEEEAAEEADTDIRENENEDEQDPELQSWRTLTAKSRANYCASRAALFDNDGKLKLDAEAILRESNKMKNFNQFLDNKEMVSKTNKLLDNDEPYLLEYDVAGGIPGIKYPGIDDQDQDRLENEMVESLLSKGEADNLSSGLILPLESGLNGLYRGNITEIQEIRKICFKISLIRQMQTQQYMHRTQMRQPEIEYIKEIDVDPVSKLPNHNLDSHDVQYASLRRGVAKIAMHTGFETTEPLAVNTLTQIAERYMSNLAKSVKMHCESSSTNQLSDKAIILLSLLENGVERPDDLYTFVVEKAVKQKAKLKDLRQKLSGFVKELLRPSLQNLSEQNFENNSEQFMTGDFANEIGDDFLGLKELGLDKEFNMLSSSIPTYLLHSRLQSSLSNTDQVNKSTKYEDLKDWVQPKLTQADVPNQVGVLQPFYESLVQKSETFLVKQQKRKGESSELPPPTKLYLIEDEELPQKQRNIRPRLPPTGKISSVKKKLLSQAFFLPDESVSIEGGNDSFKVENGLGFDATMKNLLASDRFATRTPAANAVTSMTKSKVRPSDGSSKKFKYNILNRDVFGRTVLHVTVLCDQPDLMNQVLRTPEAKSIILATDCENGWNVLHYILYHKRFRCLAVLQQYLDKTPVGNSSILHELLKKKDRGGIPPLFLLRNDLKDFVWIPTYINEHNEYHLQYRYPEHNSEDVSTQRMRRSWQLDHIMWSPKRGASDMYVMGSNVNHSLGVGDSTDRSVPVKVYGWGSNEYNQLGFTSSDSQQYRTGSTRDFQNVPISITTGELRKNTNPMVGIAASKIHSVAYTDDTIYMWGLNIGQMGFEAVGEDDYSLNLHGTIVRGKVIEQPKSVSFKEKVQFIATCETCTCIATDTNDLFVFYQHHRYKLQKLPTRSEFDKFDTYKPSRLTVSPKIRKIAMKSPENVFLLLESGDVMSFAIPAKFDMKAARNIKFQYIWRAFDSNLRAVDIDNSYDGSIVLCTRDGSVFTKFTSSSQSQRRPSLTSKTPSLAMTSKNKFRKLEGVNRVVKVSCDDQFVSFGFMRDESDMLPLKLQKNDFKMDLNYLSVLSEVDSYRKQDQLLDTDHDMNCYVSDFIYPLRPRKRNDEFSFLARSDDHEDDETLEKVRISDRLYQSFLQHYSYSSRKPIQSESLYQAYDIDEISRLNDVLSLEAAFNSLVKVQASFYKFHDAAIEFRSSPNIRLKFHSNILACRSEFFERLMSQENGDEFFITHGFKGSYDVTRRLLTFESDVDVRATVVFLHFIYTNSVLRFWDAFPLGSKCPPSVKRSKDHFAILMAIFQMDSHFGKEEKFIESFQSCINNGRGDLTIILSDGQVRCDSSILVARSAFFETFLSERWETIASDDTDSSFEEEQKQVNLEGINTLQFEVILRHIYGCDDLKVFDCIYGVVSSDDDSDDFINFLLDMIEISDELLLIQLKHISELAIKDLITYDNVLLLLTHSFYLSASKLFKSCCWCIFNNLDILIFEPTFRDLDEEILAALEKEMRFLQLMKQNDFVVGDRGEVNLNLIRSLNGPIIDADALSDFAKAFNDIFLTDDSAFKPIFDQSPEPLGAEEKKRRSSSRKLSRRSSTIELPKELQNLNICKSSRKVSDSAIADDITGEDDFEMVTSRRRRKSKTGTNTHPVSQHETSEVESSRGQLLEASKSESSSPPPSGATLGTGWSARDVSTSPIEGTPFGPTLGDKVTGNKSKSKIKFSGIKPSQKQRRKFGDLNTDQKFTDNIVTPTLKNPWKAVSPPAAQMDSASNMPVLGSANSEAGSSSSSMTAIMLEESMKIERQKQFEGERKSLQEIQQEQEFAKWWEEESRRVQQEMRGPKTSPTPNGNGQKHSRGRRPRNGKKSKPV</sequence>
<feature type="region of interest" description="Disordered" evidence="11">
    <location>
        <begin position="2398"/>
        <end position="2434"/>
    </location>
</feature>
<dbReference type="InterPro" id="IPR006565">
    <property type="entry name" value="BTP"/>
</dbReference>
<evidence type="ECO:0000259" key="12">
    <source>
        <dbReference type="PROSITE" id="PS50014"/>
    </source>
</evidence>
<dbReference type="InterPro" id="IPR000210">
    <property type="entry name" value="BTB/POZ_dom"/>
</dbReference>
<keyword evidence="2" id="KW-0808">Transferase</keyword>
<evidence type="ECO:0000259" key="13">
    <source>
        <dbReference type="PROSITE" id="PS50097"/>
    </source>
</evidence>
<dbReference type="InterPro" id="IPR001487">
    <property type="entry name" value="Bromodomain"/>
</dbReference>
<evidence type="ECO:0008006" key="17">
    <source>
        <dbReference type="Google" id="ProtNLM"/>
    </source>
</evidence>
<feature type="region of interest" description="Disordered" evidence="11">
    <location>
        <begin position="318"/>
        <end position="349"/>
    </location>
</feature>
<evidence type="ECO:0000256" key="3">
    <source>
        <dbReference type="ARBA" id="ARBA00022786"/>
    </source>
</evidence>
<dbReference type="Gene3D" id="3.30.710.10">
    <property type="entry name" value="Potassium Channel Kv1.1, Chain A"/>
    <property type="match status" value="2"/>
</dbReference>
<feature type="region of interest" description="Disordered" evidence="11">
    <location>
        <begin position="2278"/>
        <end position="2384"/>
    </location>
</feature>
<feature type="compositionally biased region" description="Polar residues" evidence="11">
    <location>
        <begin position="2488"/>
        <end position="2497"/>
    </location>
</feature>
<accession>A0ABX8I329</accession>
<dbReference type="InterPro" id="IPR036427">
    <property type="entry name" value="Bromodomain-like_sf"/>
</dbReference>
<feature type="repeat" description="RCC1" evidence="9">
    <location>
        <begin position="1396"/>
        <end position="1462"/>
    </location>
</feature>
<dbReference type="PRINTS" id="PR00503">
    <property type="entry name" value="BROMODOMAIN"/>
</dbReference>
<dbReference type="Pfam" id="PF07524">
    <property type="entry name" value="Bromo_TP"/>
    <property type="match status" value="1"/>
</dbReference>
<dbReference type="PROSITE" id="PS50014">
    <property type="entry name" value="BROMODOMAIN_2"/>
    <property type="match status" value="1"/>
</dbReference>
<dbReference type="CDD" id="cd05510">
    <property type="entry name" value="Bromo_SPT7_like"/>
    <property type="match status" value="1"/>
</dbReference>
<feature type="compositionally biased region" description="Basic residues" evidence="11">
    <location>
        <begin position="2498"/>
        <end position="2514"/>
    </location>
</feature>
<feature type="region of interest" description="Disordered" evidence="11">
    <location>
        <begin position="2216"/>
        <end position="2242"/>
    </location>
</feature>
<feature type="compositionally biased region" description="Polar residues" evidence="11">
    <location>
        <begin position="2290"/>
        <end position="2299"/>
    </location>
</feature>
<dbReference type="Pfam" id="PF00415">
    <property type="entry name" value="RCC1"/>
    <property type="match status" value="1"/>
</dbReference>
<dbReference type="SMART" id="SM00212">
    <property type="entry name" value="UBCc"/>
    <property type="match status" value="1"/>
</dbReference>
<evidence type="ECO:0000256" key="11">
    <source>
        <dbReference type="SAM" id="MobiDB-lite"/>
    </source>
</evidence>
<dbReference type="Proteomes" id="UP000825434">
    <property type="component" value="Chromosome 1"/>
</dbReference>
<evidence type="ECO:0000256" key="9">
    <source>
        <dbReference type="PROSITE-ProRule" id="PRU00235"/>
    </source>
</evidence>
<evidence type="ECO:0000259" key="14">
    <source>
        <dbReference type="PROSITE" id="PS50127"/>
    </source>
</evidence>
<dbReference type="PROSITE" id="PS50097">
    <property type="entry name" value="BTB"/>
    <property type="match status" value="2"/>
</dbReference>
<feature type="domain" description="BTB" evidence="13">
    <location>
        <begin position="1839"/>
        <end position="1919"/>
    </location>
</feature>
<feature type="region of interest" description="Disordered" evidence="11">
    <location>
        <begin position="2473"/>
        <end position="2514"/>
    </location>
</feature>
<feature type="domain" description="Bromo" evidence="12">
    <location>
        <begin position="475"/>
        <end position="545"/>
    </location>
</feature>
<feature type="domain" description="BTB" evidence="13">
    <location>
        <begin position="1975"/>
        <end position="2045"/>
    </location>
</feature>
<dbReference type="CDD" id="cd23792">
    <property type="entry name" value="UBCc_UBE2D"/>
    <property type="match status" value="1"/>
</dbReference>
<dbReference type="InterPro" id="IPR009072">
    <property type="entry name" value="Histone-fold"/>
</dbReference>
<evidence type="ECO:0000313" key="15">
    <source>
        <dbReference type="EMBL" id="QWU86283.1"/>
    </source>
</evidence>
<feature type="compositionally biased region" description="Acidic residues" evidence="11">
    <location>
        <begin position="652"/>
        <end position="666"/>
    </location>
</feature>
<feature type="domain" description="UBC core" evidence="14">
    <location>
        <begin position="1"/>
        <end position="147"/>
    </location>
</feature>
<dbReference type="Pfam" id="PF00179">
    <property type="entry name" value="UQ_con"/>
    <property type="match status" value="1"/>
</dbReference>
<dbReference type="PANTHER" id="PTHR47343">
    <property type="entry name" value="TRANSCRIPTIONAL ACTIVATOR SPT7"/>
    <property type="match status" value="1"/>
</dbReference>
<dbReference type="InterPro" id="IPR023313">
    <property type="entry name" value="UBQ-conjugating_AS"/>
</dbReference>
<evidence type="ECO:0000256" key="1">
    <source>
        <dbReference type="ARBA" id="ARBA00004123"/>
    </source>
</evidence>
<dbReference type="Gene3D" id="1.10.20.10">
    <property type="entry name" value="Histone, subunit A"/>
    <property type="match status" value="1"/>
</dbReference>
<evidence type="ECO:0000256" key="6">
    <source>
        <dbReference type="ARBA" id="ARBA00023163"/>
    </source>
</evidence>
<feature type="compositionally biased region" description="Acidic residues" evidence="11">
    <location>
        <begin position="270"/>
        <end position="285"/>
    </location>
</feature>
<dbReference type="PROSITE" id="PS50012">
    <property type="entry name" value="RCC1_3"/>
    <property type="match status" value="1"/>
</dbReference>
<name>A0ABX8I329_9ASCO</name>
<dbReference type="Gene3D" id="2.130.10.30">
    <property type="entry name" value="Regulator of chromosome condensation 1/beta-lactamase-inhibitor protein II"/>
    <property type="match status" value="1"/>
</dbReference>
<dbReference type="Pfam" id="PF00439">
    <property type="entry name" value="Bromodomain"/>
    <property type="match status" value="1"/>
</dbReference>
<dbReference type="SUPFAM" id="SSF54495">
    <property type="entry name" value="UBC-like"/>
    <property type="match status" value="1"/>
</dbReference>
<keyword evidence="16" id="KW-1185">Reference proteome</keyword>
<organism evidence="15 16">
    <name type="scientific">Candidozyma haemuli</name>
    <dbReference type="NCBI Taxonomy" id="45357"/>
    <lineage>
        <taxon>Eukaryota</taxon>
        <taxon>Fungi</taxon>
        <taxon>Dikarya</taxon>
        <taxon>Ascomycota</taxon>
        <taxon>Saccharomycotina</taxon>
        <taxon>Pichiomycetes</taxon>
        <taxon>Metschnikowiaceae</taxon>
        <taxon>Candidozyma</taxon>
    </lineage>
</organism>
<evidence type="ECO:0000256" key="10">
    <source>
        <dbReference type="PROSITE-ProRule" id="PRU10133"/>
    </source>
</evidence>
<dbReference type="CDD" id="cd18186">
    <property type="entry name" value="BTB_POZ_ZBTB_KLHL-like"/>
    <property type="match status" value="1"/>
</dbReference>
<evidence type="ECO:0000256" key="7">
    <source>
        <dbReference type="ARBA" id="ARBA00023242"/>
    </source>
</evidence>
<dbReference type="SUPFAM" id="SSF50985">
    <property type="entry name" value="RCC1/BLIP-II"/>
    <property type="match status" value="1"/>
</dbReference>
<feature type="region of interest" description="Disordered" evidence="11">
    <location>
        <begin position="562"/>
        <end position="683"/>
    </location>
</feature>
<keyword evidence="5 8" id="KW-0103">Bromodomain</keyword>
<dbReference type="InterPro" id="IPR009091">
    <property type="entry name" value="RCC1/BLIP-II"/>
</dbReference>
<proteinExistence type="predicted"/>
<feature type="compositionally biased region" description="Basic residues" evidence="11">
    <location>
        <begin position="593"/>
        <end position="605"/>
    </location>
</feature>
<dbReference type="EMBL" id="CP076661">
    <property type="protein sequence ID" value="QWU86283.1"/>
    <property type="molecule type" value="Genomic_DNA"/>
</dbReference>
<dbReference type="InterPro" id="IPR000408">
    <property type="entry name" value="Reg_chr_condens"/>
</dbReference>
<dbReference type="Gene3D" id="1.20.920.10">
    <property type="entry name" value="Bromodomain-like"/>
    <property type="match status" value="1"/>
</dbReference>
<dbReference type="InterPro" id="IPR016135">
    <property type="entry name" value="UBQ-conjugating_enzyme/RWD"/>
</dbReference>
<evidence type="ECO:0000256" key="2">
    <source>
        <dbReference type="ARBA" id="ARBA00022679"/>
    </source>
</evidence>
<dbReference type="SMART" id="SM00225">
    <property type="entry name" value="BTB"/>
    <property type="match status" value="2"/>
</dbReference>
<keyword evidence="7" id="KW-0539">Nucleus</keyword>
<dbReference type="CDD" id="cd22927">
    <property type="entry name" value="HFD_SPT7"/>
    <property type="match status" value="1"/>
</dbReference>
<evidence type="ECO:0000313" key="16">
    <source>
        <dbReference type="Proteomes" id="UP000825434"/>
    </source>
</evidence>
<keyword evidence="4" id="KW-0805">Transcription regulation</keyword>
<gene>
    <name evidence="15" type="ORF">CA3LBN_000501</name>
</gene>
<dbReference type="SMART" id="SM00297">
    <property type="entry name" value="BROMO"/>
    <property type="match status" value="1"/>
</dbReference>
<dbReference type="SUPFAM" id="SSF47370">
    <property type="entry name" value="Bromodomain"/>
    <property type="match status" value="1"/>
</dbReference>
<feature type="compositionally biased region" description="Polar residues" evidence="11">
    <location>
        <begin position="620"/>
        <end position="649"/>
    </location>
</feature>
<feature type="compositionally biased region" description="Low complexity" evidence="11">
    <location>
        <begin position="2422"/>
        <end position="2434"/>
    </location>
</feature>
<evidence type="ECO:0000256" key="4">
    <source>
        <dbReference type="ARBA" id="ARBA00023015"/>
    </source>
</evidence>
<dbReference type="Gene3D" id="3.10.110.10">
    <property type="entry name" value="Ubiquitin Conjugating Enzyme"/>
    <property type="match status" value="1"/>
</dbReference>
<dbReference type="PROSITE" id="PS50127">
    <property type="entry name" value="UBC_2"/>
    <property type="match status" value="1"/>
</dbReference>
<keyword evidence="3" id="KW-0833">Ubl conjugation pathway</keyword>
<feature type="active site" description="Glycyl thioester intermediate" evidence="10">
    <location>
        <position position="85"/>
    </location>
</feature>
<evidence type="ECO:0000256" key="8">
    <source>
        <dbReference type="PROSITE-ProRule" id="PRU00035"/>
    </source>
</evidence>
<dbReference type="InterPro" id="IPR000608">
    <property type="entry name" value="UBC"/>
</dbReference>
<dbReference type="PANTHER" id="PTHR47343:SF1">
    <property type="entry name" value="TRANSCRIPTIONAL ACTIVATOR SPT7"/>
    <property type="match status" value="1"/>
</dbReference>
<keyword evidence="6" id="KW-0804">Transcription</keyword>
<dbReference type="InterPro" id="IPR011333">
    <property type="entry name" value="SKP1/BTB/POZ_sf"/>
</dbReference>
<comment type="subcellular location">
    <subcellularLocation>
        <location evidence="1">Nucleus</location>
    </subcellularLocation>
</comment>
<reference evidence="15 16" key="1">
    <citation type="submission" date="2021-06" db="EMBL/GenBank/DDBJ databases">
        <title>Candida outbreak in Lebanon.</title>
        <authorList>
            <person name="Finianos M."/>
        </authorList>
    </citation>
    <scope>NUCLEOTIDE SEQUENCE [LARGE SCALE GENOMIC DNA]</scope>
    <source>
        <strain evidence="15">CA3LBN</strain>
    </source>
</reference>
<dbReference type="SUPFAM" id="SSF54695">
    <property type="entry name" value="POZ domain"/>
    <property type="match status" value="1"/>
</dbReference>
<dbReference type="InterPro" id="IPR037782">
    <property type="entry name" value="Spt7"/>
</dbReference>